<dbReference type="InterPro" id="IPR006249">
    <property type="entry name" value="Aconitase/IRP2"/>
</dbReference>
<dbReference type="GO" id="GO:0046872">
    <property type="term" value="F:metal ion binding"/>
    <property type="evidence" value="ECO:0007669"/>
    <property type="project" value="UniProtKB-KW"/>
</dbReference>
<dbReference type="Gene3D" id="3.30.499.10">
    <property type="entry name" value="Aconitase, domain 3"/>
    <property type="match status" value="2"/>
</dbReference>
<evidence type="ECO:0000256" key="6">
    <source>
        <dbReference type="ARBA" id="ARBA00023014"/>
    </source>
</evidence>
<evidence type="ECO:0000259" key="10">
    <source>
        <dbReference type="Pfam" id="PF00694"/>
    </source>
</evidence>
<evidence type="ECO:0000259" key="9">
    <source>
        <dbReference type="Pfam" id="PF00330"/>
    </source>
</evidence>
<dbReference type="Pfam" id="PF00330">
    <property type="entry name" value="Aconitase"/>
    <property type="match status" value="1"/>
</dbReference>
<comment type="catalytic activity">
    <reaction evidence="8">
        <text>citrate = D-threo-isocitrate</text>
        <dbReference type="Rhea" id="RHEA:10336"/>
        <dbReference type="ChEBI" id="CHEBI:15562"/>
        <dbReference type="ChEBI" id="CHEBI:16947"/>
        <dbReference type="EC" id="4.2.1.3"/>
    </reaction>
</comment>
<dbReference type="SUPFAM" id="SSF53732">
    <property type="entry name" value="Aconitase iron-sulfur domain"/>
    <property type="match status" value="1"/>
</dbReference>
<dbReference type="PRINTS" id="PR00415">
    <property type="entry name" value="ACONITASE"/>
</dbReference>
<dbReference type="InterPro" id="IPR015931">
    <property type="entry name" value="Acnase/IPM_dHydase_lsu_aba_1/3"/>
</dbReference>
<dbReference type="AlphaFoldDB" id="A0ABC8LEB8"/>
<keyword evidence="4" id="KW-0479">Metal-binding</keyword>
<dbReference type="NCBIfam" id="TIGR01341">
    <property type="entry name" value="aconitase_1"/>
    <property type="match status" value="1"/>
</dbReference>
<keyword evidence="5 8" id="KW-0408">Iron</keyword>
<comment type="caution">
    <text evidence="11">The sequence shown here is derived from an EMBL/GenBank/DDBJ whole genome shotgun (WGS) entry which is preliminary data.</text>
</comment>
<dbReference type="FunFam" id="3.20.19.10:FF:000001">
    <property type="entry name" value="Aconitate hydratase"/>
    <property type="match status" value="1"/>
</dbReference>
<feature type="domain" description="Aconitase/3-isopropylmalate dehydratase large subunit alpha/beta/alpha" evidence="9">
    <location>
        <begin position="105"/>
        <end position="599"/>
    </location>
</feature>
<comment type="similarity">
    <text evidence="2 8">Belongs to the aconitase/IPM isomerase family.</text>
</comment>
<feature type="domain" description="Aconitase A/isopropylmalate dehydratase small subunit swivel" evidence="10">
    <location>
        <begin position="730"/>
        <end position="847"/>
    </location>
</feature>
<evidence type="ECO:0000256" key="3">
    <source>
        <dbReference type="ARBA" id="ARBA00022485"/>
    </source>
</evidence>
<dbReference type="InterPro" id="IPR001030">
    <property type="entry name" value="Acoase/IPM_deHydtase_lsu_aba"/>
</dbReference>
<proteinExistence type="inferred from homology"/>
<reference evidence="11 12" key="1">
    <citation type="submission" date="2022-03" db="EMBL/GenBank/DDBJ databases">
        <authorList>
            <person name="Macdonald S."/>
            <person name="Ahmed S."/>
            <person name="Newling K."/>
        </authorList>
    </citation>
    <scope>NUCLEOTIDE SEQUENCE [LARGE SCALE GENOMIC DNA]</scope>
</reference>
<evidence type="ECO:0000256" key="4">
    <source>
        <dbReference type="ARBA" id="ARBA00022723"/>
    </source>
</evidence>
<evidence type="ECO:0000313" key="11">
    <source>
        <dbReference type="EMBL" id="CAH8381886.1"/>
    </source>
</evidence>
<dbReference type="SUPFAM" id="SSF52016">
    <property type="entry name" value="LeuD/IlvD-like"/>
    <property type="match status" value="1"/>
</dbReference>
<dbReference type="NCBIfam" id="NF009520">
    <property type="entry name" value="PRK12881.1"/>
    <property type="match status" value="1"/>
</dbReference>
<dbReference type="Proteomes" id="UP001642260">
    <property type="component" value="Unassembled WGS sequence"/>
</dbReference>
<evidence type="ECO:0000256" key="2">
    <source>
        <dbReference type="ARBA" id="ARBA00007185"/>
    </source>
</evidence>
<keyword evidence="6 8" id="KW-0411">Iron-sulfur</keyword>
<keyword evidence="12" id="KW-1185">Reference proteome</keyword>
<dbReference type="InterPro" id="IPR000573">
    <property type="entry name" value="AconitaseA/IPMdHydase_ssu_swvl"/>
</dbReference>
<keyword evidence="7 8" id="KW-0456">Lyase</keyword>
<name>A0ABC8LEB8_ERUVS</name>
<dbReference type="GO" id="GO:0003994">
    <property type="term" value="F:aconitate hydratase activity"/>
    <property type="evidence" value="ECO:0007669"/>
    <property type="project" value="UniProtKB-EC"/>
</dbReference>
<dbReference type="InterPro" id="IPR036008">
    <property type="entry name" value="Aconitase_4Fe-4S_dom"/>
</dbReference>
<dbReference type="PANTHER" id="PTHR11670">
    <property type="entry name" value="ACONITASE/IRON-RESPONSIVE ELEMENT FAMILY MEMBER"/>
    <property type="match status" value="1"/>
</dbReference>
<protein>
    <recommendedName>
        <fullName evidence="8">Aconitate hydratase</fullName>
        <shortName evidence="8">Aconitase</shortName>
        <ecNumber evidence="8">4.2.1.3</ecNumber>
    </recommendedName>
</protein>
<organism evidence="11 12">
    <name type="scientific">Eruca vesicaria subsp. sativa</name>
    <name type="common">Garden rocket</name>
    <name type="synonym">Eruca sativa</name>
    <dbReference type="NCBI Taxonomy" id="29727"/>
    <lineage>
        <taxon>Eukaryota</taxon>
        <taxon>Viridiplantae</taxon>
        <taxon>Streptophyta</taxon>
        <taxon>Embryophyta</taxon>
        <taxon>Tracheophyta</taxon>
        <taxon>Spermatophyta</taxon>
        <taxon>Magnoliopsida</taxon>
        <taxon>eudicotyledons</taxon>
        <taxon>Gunneridae</taxon>
        <taxon>Pentapetalae</taxon>
        <taxon>rosids</taxon>
        <taxon>malvids</taxon>
        <taxon>Brassicales</taxon>
        <taxon>Brassicaceae</taxon>
        <taxon>Brassiceae</taxon>
        <taxon>Eruca</taxon>
    </lineage>
</organism>
<evidence type="ECO:0000256" key="1">
    <source>
        <dbReference type="ARBA" id="ARBA00001966"/>
    </source>
</evidence>
<comment type="function">
    <text evidence="8">Catalyzes the isomerization of citrate to isocitrate via cis-aconitate.</text>
</comment>
<dbReference type="EC" id="4.2.1.3" evidence="8"/>
<dbReference type="Pfam" id="PF00694">
    <property type="entry name" value="Aconitase_C"/>
    <property type="match status" value="1"/>
</dbReference>
<sequence>MRWSHGTSWRSPASLRAQTRIAALVLQKFKRKFATIASQHAYKDIITTLHKPDGGNYGKFYSLPALNDPRIDRLPFSVRILLESAIRNCDNFHITKDNIGNIMDWENTSRKKVEIPFKPARVMLRDFTGLPVIVDLAAMRDAMKSLGHDPNKINPQVPVDLVFDHSDQVYGEKPETWRKGMQLESDKNWERFMFLKWASSAFYNMLIASPVSSTVHQVDLEYLCSVVCNSDGYLYPDSVVGAYSNTALGVAGWEVGGLEAEAAILGQPISVVLPNVVGFKLVGKMRVGVSLTDLVRTVTQMLRNHGVFGNFVEFYGEKAMSELSVDGRAKIAMLSPEYEAIMGFFPVDHVALEYLKLKGRSDETVAAIESYLRANKMFIDYNEPQEEIAYTSCLQLNLGDVEPCVYGPKRIHDRVLLKDMKADWKACLDNPPGFKGFAIPKEEQEKNAKFSFMGQPAEVKHGSVVIATITSGNTKTSPSDMVEVALVAKKAYNIGLKVKPWVRTSFSPGYGFFKEYLLQSGLQEYLDKQGFQFLRQGFTTSIWGTGDLDESTASAISENDIVAAAVLSSSRDFGRRIHTYAKANYLASPPLVVAYALAGTVNIDFETEPIGTGKDGKNVYLSDIWPSSEEVNEALQNSVLQSLSKSTYETITKRNYVATSCTPYSWDSNSTYINEPPYFKNMGLNPPGPREVKDAYCLLKFGDNITTDHISPAGTIHKDSPAAEFLKDKVSDFNSYGSRRGNHEVMTRGTFSNTSIVNELLNGEIGPKTVHIPTGEKLCVFDAATRYKTAGQDTIILAGAEYGSGYCRDWAVKGPKLLGVKAIIAKSFDRVHRSNLASIGIVPLCFKPGEDAETLGLTGHERYTIHLPSKVNEIKPSQDITVTTDTGKSFTCTLRLDSKVSNVRLVYGND</sequence>
<evidence type="ECO:0000313" key="12">
    <source>
        <dbReference type="Proteomes" id="UP001642260"/>
    </source>
</evidence>
<dbReference type="GO" id="GO:0051539">
    <property type="term" value="F:4 iron, 4 sulfur cluster binding"/>
    <property type="evidence" value="ECO:0007669"/>
    <property type="project" value="UniProtKB-KW"/>
</dbReference>
<accession>A0ABC8LEB8</accession>
<evidence type="ECO:0000256" key="5">
    <source>
        <dbReference type="ARBA" id="ARBA00023004"/>
    </source>
</evidence>
<evidence type="ECO:0000256" key="7">
    <source>
        <dbReference type="ARBA" id="ARBA00023239"/>
    </source>
</evidence>
<dbReference type="NCBIfam" id="NF006757">
    <property type="entry name" value="PRK09277.1"/>
    <property type="match status" value="1"/>
</dbReference>
<dbReference type="Gene3D" id="6.10.190.10">
    <property type="match status" value="1"/>
</dbReference>
<dbReference type="InterPro" id="IPR015928">
    <property type="entry name" value="Aconitase/3IPM_dehydase_swvl"/>
</dbReference>
<evidence type="ECO:0000256" key="8">
    <source>
        <dbReference type="RuleBase" id="RU361275"/>
    </source>
</evidence>
<keyword evidence="3 8" id="KW-0004">4Fe-4S</keyword>
<gene>
    <name evidence="11" type="ORF">ERUC_LOCUS34369</name>
</gene>
<dbReference type="GO" id="GO:0043436">
    <property type="term" value="P:oxoacid metabolic process"/>
    <property type="evidence" value="ECO:0007669"/>
    <property type="project" value="UniProtKB-ARBA"/>
</dbReference>
<dbReference type="EMBL" id="CAKOAT010530709">
    <property type="protein sequence ID" value="CAH8381886.1"/>
    <property type="molecule type" value="Genomic_DNA"/>
</dbReference>
<dbReference type="Gene3D" id="3.20.19.10">
    <property type="entry name" value="Aconitase, domain 4"/>
    <property type="match status" value="1"/>
</dbReference>
<comment type="cofactor">
    <cofactor evidence="1">
        <name>[4Fe-4S] cluster</name>
        <dbReference type="ChEBI" id="CHEBI:49883"/>
    </cofactor>
</comment>